<proteinExistence type="predicted"/>
<organism evidence="6 7">
    <name type="scientific">Lysobacter arenosi</name>
    <dbReference type="NCBI Taxonomy" id="2795387"/>
    <lineage>
        <taxon>Bacteria</taxon>
        <taxon>Pseudomonadati</taxon>
        <taxon>Pseudomonadota</taxon>
        <taxon>Gammaproteobacteria</taxon>
        <taxon>Lysobacterales</taxon>
        <taxon>Lysobacteraceae</taxon>
        <taxon>Lysobacter</taxon>
    </lineage>
</organism>
<evidence type="ECO:0000256" key="2">
    <source>
        <dbReference type="ARBA" id="ARBA00012146"/>
    </source>
</evidence>
<dbReference type="Gene3D" id="3.90.80.10">
    <property type="entry name" value="Inorganic pyrophosphatase"/>
    <property type="match status" value="1"/>
</dbReference>
<dbReference type="Pfam" id="PF00719">
    <property type="entry name" value="Pyrophosphatase"/>
    <property type="match status" value="1"/>
</dbReference>
<dbReference type="EC" id="3.6.1.1" evidence="2"/>
<dbReference type="PROSITE" id="PS00387">
    <property type="entry name" value="PPASE"/>
    <property type="match status" value="1"/>
</dbReference>
<keyword evidence="7" id="KW-1185">Reference proteome</keyword>
<gene>
    <name evidence="6" type="ORF">HIV01_011370</name>
</gene>
<evidence type="ECO:0000313" key="7">
    <source>
        <dbReference type="Proteomes" id="UP000663400"/>
    </source>
</evidence>
<accession>A0ABX7R6T9</accession>
<reference evidence="6 7" key="1">
    <citation type="submission" date="2021-02" db="EMBL/GenBank/DDBJ databases">
        <title>Lysobacter arenosi sp. nov., isolated from soil of gangwondo yeongwol, south Korea.</title>
        <authorList>
            <person name="Kim K.R."/>
            <person name="Kim K.H."/>
            <person name="Jeon C.O."/>
        </authorList>
    </citation>
    <scope>NUCLEOTIDE SEQUENCE [LARGE SCALE GENOMIC DNA]</scope>
    <source>
        <strain evidence="6 7">R7</strain>
    </source>
</reference>
<keyword evidence="5" id="KW-0460">Magnesium</keyword>
<dbReference type="InterPro" id="IPR036649">
    <property type="entry name" value="Pyrophosphatase_sf"/>
</dbReference>
<evidence type="ECO:0000313" key="6">
    <source>
        <dbReference type="EMBL" id="QSX73833.1"/>
    </source>
</evidence>
<dbReference type="SUPFAM" id="SSF50324">
    <property type="entry name" value="Inorganic pyrophosphatase"/>
    <property type="match status" value="1"/>
</dbReference>
<protein>
    <recommendedName>
        <fullName evidence="2">inorganic diphosphatase</fullName>
        <ecNumber evidence="2">3.6.1.1</ecNumber>
    </recommendedName>
</protein>
<evidence type="ECO:0000256" key="5">
    <source>
        <dbReference type="ARBA" id="ARBA00022842"/>
    </source>
</evidence>
<dbReference type="InterPro" id="IPR008162">
    <property type="entry name" value="Pyrophosphatase"/>
</dbReference>
<name>A0ABX7R6T9_9GAMM</name>
<evidence type="ECO:0000256" key="3">
    <source>
        <dbReference type="ARBA" id="ARBA00022723"/>
    </source>
</evidence>
<dbReference type="RefSeq" id="WP_200607192.1">
    <property type="nucleotide sequence ID" value="NZ_CP071517.1"/>
</dbReference>
<evidence type="ECO:0000256" key="4">
    <source>
        <dbReference type="ARBA" id="ARBA00022801"/>
    </source>
</evidence>
<comment type="cofactor">
    <cofactor evidence="1">
        <name>Mg(2+)</name>
        <dbReference type="ChEBI" id="CHEBI:18420"/>
    </cofactor>
</comment>
<keyword evidence="4" id="KW-0378">Hydrolase</keyword>
<dbReference type="Proteomes" id="UP000663400">
    <property type="component" value="Chromosome"/>
</dbReference>
<dbReference type="EMBL" id="CP071517">
    <property type="protein sequence ID" value="QSX73833.1"/>
    <property type="molecule type" value="Genomic_DNA"/>
</dbReference>
<evidence type="ECO:0000256" key="1">
    <source>
        <dbReference type="ARBA" id="ARBA00001946"/>
    </source>
</evidence>
<dbReference type="PANTHER" id="PTHR10286">
    <property type="entry name" value="INORGANIC PYROPHOSPHATASE"/>
    <property type="match status" value="1"/>
</dbReference>
<sequence>MQAVIEAAAGSRNKLKFDTATGVLMLHTMLPLGASFPYAFGFVPSTLGEDGDPLDVMVFLDEQVPPGVVVPCRLVGVILATQTKDGAVMRNDRLLAVADKSHSYRRVNALADLDRSVLEEIERFFMFYNAQKGEKFTPLGRQGAKRAEALTRKGCREFAGRLA</sequence>
<keyword evidence="3" id="KW-0479">Metal-binding</keyword>